<dbReference type="AlphaFoldDB" id="A0A8H3M423"/>
<dbReference type="Proteomes" id="UP000615446">
    <property type="component" value="Unassembled WGS sequence"/>
</dbReference>
<proteinExistence type="predicted"/>
<evidence type="ECO:0000313" key="1">
    <source>
        <dbReference type="EMBL" id="GES97201.1"/>
    </source>
</evidence>
<accession>A0A8H3M423</accession>
<gene>
    <name evidence="1" type="ORF">RCL2_002379100</name>
</gene>
<organism evidence="1 2">
    <name type="scientific">Rhizophagus clarus</name>
    <dbReference type="NCBI Taxonomy" id="94130"/>
    <lineage>
        <taxon>Eukaryota</taxon>
        <taxon>Fungi</taxon>
        <taxon>Fungi incertae sedis</taxon>
        <taxon>Mucoromycota</taxon>
        <taxon>Glomeromycotina</taxon>
        <taxon>Glomeromycetes</taxon>
        <taxon>Glomerales</taxon>
        <taxon>Glomeraceae</taxon>
        <taxon>Rhizophagus</taxon>
    </lineage>
</organism>
<comment type="caution">
    <text evidence="1">The sequence shown here is derived from an EMBL/GenBank/DDBJ whole genome shotgun (WGS) entry which is preliminary data.</text>
</comment>
<dbReference type="EMBL" id="BLAL01000257">
    <property type="protein sequence ID" value="GES97201.1"/>
    <property type="molecule type" value="Genomic_DNA"/>
</dbReference>
<evidence type="ECO:0000313" key="2">
    <source>
        <dbReference type="Proteomes" id="UP000615446"/>
    </source>
</evidence>
<sequence length="179" mass="20931">MCCIILISYYNFEFNLVKIQLPSSLPRKASLDNELFEKDNMIFMVSLPNSADFLKKHHWTMNYLKRYVVFYFAKGGELLFCSHSDWENYCAVTDNMIFMVLLPNSADFLKKHHWTMNYLKRYVVFYFAKGGELLFCSHSDWENYCVVIVGKLFLHGYPNFVMIKSTDSQGGVGYVPSLS</sequence>
<name>A0A8H3M423_9GLOM</name>
<protein>
    <submittedName>
        <fullName evidence="1">Uncharacterized protein</fullName>
    </submittedName>
</protein>
<reference evidence="1" key="1">
    <citation type="submission" date="2019-10" db="EMBL/GenBank/DDBJ databases">
        <title>Conservation and host-specific expression of non-tandemly repeated heterogenous ribosome RNA gene in arbuscular mycorrhizal fungi.</title>
        <authorList>
            <person name="Maeda T."/>
            <person name="Kobayashi Y."/>
            <person name="Nakagawa T."/>
            <person name="Ezawa T."/>
            <person name="Yamaguchi K."/>
            <person name="Bino T."/>
            <person name="Nishimoto Y."/>
            <person name="Shigenobu S."/>
            <person name="Kawaguchi M."/>
        </authorList>
    </citation>
    <scope>NUCLEOTIDE SEQUENCE</scope>
    <source>
        <strain evidence="1">HR1</strain>
    </source>
</reference>